<reference evidence="9" key="1">
    <citation type="journal article" date="2022" name="New Phytol.">
        <title>Evolutionary transition to the ectomycorrhizal habit in the genomes of a hyperdiverse lineage of mushroom-forming fungi.</title>
        <authorList>
            <person name="Looney B."/>
            <person name="Miyauchi S."/>
            <person name="Morin E."/>
            <person name="Drula E."/>
            <person name="Courty P.E."/>
            <person name="Kohler A."/>
            <person name="Kuo A."/>
            <person name="LaButti K."/>
            <person name="Pangilinan J."/>
            <person name="Lipzen A."/>
            <person name="Riley R."/>
            <person name="Andreopoulos W."/>
            <person name="He G."/>
            <person name="Johnson J."/>
            <person name="Nolan M."/>
            <person name="Tritt A."/>
            <person name="Barry K.W."/>
            <person name="Grigoriev I.V."/>
            <person name="Nagy L.G."/>
            <person name="Hibbett D."/>
            <person name="Henrissat B."/>
            <person name="Matheny P.B."/>
            <person name="Labbe J."/>
            <person name="Martin F.M."/>
        </authorList>
    </citation>
    <scope>NUCLEOTIDE SEQUENCE</scope>
    <source>
        <strain evidence="9">BPL690</strain>
    </source>
</reference>
<dbReference type="GO" id="GO:0016192">
    <property type="term" value="P:vesicle-mediated transport"/>
    <property type="evidence" value="ECO:0007669"/>
    <property type="project" value="InterPro"/>
</dbReference>
<dbReference type="GO" id="GO:0000139">
    <property type="term" value="C:Golgi membrane"/>
    <property type="evidence" value="ECO:0007669"/>
    <property type="project" value="UniProtKB-SubCell"/>
</dbReference>
<keyword evidence="3 8" id="KW-0812">Transmembrane</keyword>
<evidence type="ECO:0000256" key="3">
    <source>
        <dbReference type="ARBA" id="ARBA00022692"/>
    </source>
</evidence>
<feature type="transmembrane region" description="Helical" evidence="8">
    <location>
        <begin position="105"/>
        <end position="127"/>
    </location>
</feature>
<dbReference type="PANTHER" id="PTHR23137:SF36">
    <property type="entry name" value="VESICLE TRANSPORT PROTEIN SFT2C"/>
    <property type="match status" value="1"/>
</dbReference>
<gene>
    <name evidence="9" type="ORF">B0F90DRAFT_1819556</name>
</gene>
<evidence type="ECO:0000313" key="10">
    <source>
        <dbReference type="Proteomes" id="UP001203297"/>
    </source>
</evidence>
<dbReference type="Pfam" id="PF04178">
    <property type="entry name" value="Got1"/>
    <property type="match status" value="1"/>
</dbReference>
<evidence type="ECO:0000256" key="5">
    <source>
        <dbReference type="ARBA" id="ARBA00022989"/>
    </source>
</evidence>
<organism evidence="9 10">
    <name type="scientific">Multifurca ochricompacta</name>
    <dbReference type="NCBI Taxonomy" id="376703"/>
    <lineage>
        <taxon>Eukaryota</taxon>
        <taxon>Fungi</taxon>
        <taxon>Dikarya</taxon>
        <taxon>Basidiomycota</taxon>
        <taxon>Agaricomycotina</taxon>
        <taxon>Agaricomycetes</taxon>
        <taxon>Russulales</taxon>
        <taxon>Russulaceae</taxon>
        <taxon>Multifurca</taxon>
    </lineage>
</organism>
<evidence type="ECO:0000256" key="8">
    <source>
        <dbReference type="RuleBase" id="RU363111"/>
    </source>
</evidence>
<name>A0AAD4M280_9AGAM</name>
<evidence type="ECO:0000256" key="6">
    <source>
        <dbReference type="ARBA" id="ARBA00023136"/>
    </source>
</evidence>
<dbReference type="InterPro" id="IPR011691">
    <property type="entry name" value="Vesicle_transpt_SFT2"/>
</dbReference>
<feature type="transmembrane region" description="Helical" evidence="8">
    <location>
        <begin position="74"/>
        <end position="99"/>
    </location>
</feature>
<dbReference type="GO" id="GO:0015031">
    <property type="term" value="P:protein transport"/>
    <property type="evidence" value="ECO:0007669"/>
    <property type="project" value="UniProtKB-KW"/>
</dbReference>
<keyword evidence="10" id="KW-1185">Reference proteome</keyword>
<feature type="transmembrane region" description="Helical" evidence="8">
    <location>
        <begin position="139"/>
        <end position="157"/>
    </location>
</feature>
<keyword evidence="8" id="KW-0333">Golgi apparatus</keyword>
<feature type="transmembrane region" description="Helical" evidence="8">
    <location>
        <begin position="163"/>
        <end position="184"/>
    </location>
</feature>
<dbReference type="Proteomes" id="UP001203297">
    <property type="component" value="Unassembled WGS sequence"/>
</dbReference>
<evidence type="ECO:0000256" key="7">
    <source>
        <dbReference type="ARBA" id="ARBA00025800"/>
    </source>
</evidence>
<evidence type="ECO:0000256" key="4">
    <source>
        <dbReference type="ARBA" id="ARBA00022927"/>
    </source>
</evidence>
<keyword evidence="4 8" id="KW-0653">Protein transport</keyword>
<dbReference type="PANTHER" id="PTHR23137">
    <property type="entry name" value="VESICLE TRANSPORT PROTEIN-RELATED"/>
    <property type="match status" value="1"/>
</dbReference>
<comment type="subcellular location">
    <subcellularLocation>
        <location evidence="8">Golgi apparatus membrane</location>
        <topology evidence="8">Multi-pass membrane protein</topology>
    </subcellularLocation>
    <subcellularLocation>
        <location evidence="1">Membrane</location>
        <topology evidence="1">Multi-pass membrane protein</topology>
    </subcellularLocation>
</comment>
<dbReference type="AlphaFoldDB" id="A0AAD4M280"/>
<dbReference type="InterPro" id="IPR007305">
    <property type="entry name" value="Vesicle_transpt_Got1/SFT2"/>
</dbReference>
<evidence type="ECO:0000256" key="1">
    <source>
        <dbReference type="ARBA" id="ARBA00004141"/>
    </source>
</evidence>
<proteinExistence type="inferred from homology"/>
<comment type="function">
    <text evidence="8">Nonessential protein required for the fusion of transport vesicles derived from the endocytic pathway with the Golgi complex.</text>
</comment>
<comment type="similarity">
    <text evidence="7 8">Belongs to the SFT2 family.</text>
</comment>
<keyword evidence="5 8" id="KW-1133">Transmembrane helix</keyword>
<comment type="caution">
    <text evidence="9">The sequence shown here is derived from an EMBL/GenBank/DDBJ whole genome shotgun (WGS) entry which is preliminary data.</text>
</comment>
<dbReference type="EMBL" id="WTXG01000041">
    <property type="protein sequence ID" value="KAI0297001.1"/>
    <property type="molecule type" value="Genomic_DNA"/>
</dbReference>
<sequence length="208" mass="22664">MATTSTTESNFRSNFSQFRWARGVTDDSQASDTGNSRNPFSRFYNAVGGAYVPLRSSENSNEEAYFALSRWERLLGFLACLAGAAVCFAVAFFTLPLLAVRPTKFALSFSLGSLLVMFGFSVLVGPINHIKHLISKERLPFSVAYLSSLGLTLYLALGRRSYFGSLIGAVIQVIALLYYVSAYFPGGTQTLRFGGQMALRGAGTLLPF</sequence>
<keyword evidence="6 8" id="KW-0472">Membrane</keyword>
<protein>
    <recommendedName>
        <fullName evidence="8">Protein transport protein SFT2</fullName>
    </recommendedName>
</protein>
<accession>A0AAD4M280</accession>
<evidence type="ECO:0000256" key="2">
    <source>
        <dbReference type="ARBA" id="ARBA00022448"/>
    </source>
</evidence>
<evidence type="ECO:0000313" key="9">
    <source>
        <dbReference type="EMBL" id="KAI0297001.1"/>
    </source>
</evidence>
<keyword evidence="2 8" id="KW-0813">Transport</keyword>